<dbReference type="EMBL" id="JADQDQ010000004">
    <property type="protein sequence ID" value="MBF9237663.1"/>
    <property type="molecule type" value="Genomic_DNA"/>
</dbReference>
<proteinExistence type="predicted"/>
<dbReference type="Proteomes" id="UP000597617">
    <property type="component" value="Unassembled WGS sequence"/>
</dbReference>
<accession>A0ABS0IH27</accession>
<gene>
    <name evidence="1" type="ORF">I2I05_09675</name>
</gene>
<evidence type="ECO:0000313" key="2">
    <source>
        <dbReference type="Proteomes" id="UP000597617"/>
    </source>
</evidence>
<reference evidence="1 2" key="1">
    <citation type="submission" date="2020-11" db="EMBL/GenBank/DDBJ databases">
        <authorList>
            <person name="Kim M.K."/>
        </authorList>
    </citation>
    <scope>NUCLEOTIDE SEQUENCE [LARGE SCALE GENOMIC DNA]</scope>
    <source>
        <strain evidence="1 2">BT683</strain>
    </source>
</reference>
<evidence type="ECO:0000313" key="1">
    <source>
        <dbReference type="EMBL" id="MBF9237663.1"/>
    </source>
</evidence>
<dbReference type="RefSeq" id="WP_196282053.1">
    <property type="nucleotide sequence ID" value="NZ_JADQDQ010000004.1"/>
</dbReference>
<protein>
    <submittedName>
        <fullName evidence="1">Uncharacterized protein</fullName>
    </submittedName>
</protein>
<name>A0ABS0IH27_9BACT</name>
<keyword evidence="2" id="KW-1185">Reference proteome</keyword>
<comment type="caution">
    <text evidence="1">The sequence shown here is derived from an EMBL/GenBank/DDBJ whole genome shotgun (WGS) entry which is preliminary data.</text>
</comment>
<organism evidence="1 2">
    <name type="scientific">Hymenobacter jeongseonensis</name>
    <dbReference type="NCBI Taxonomy" id="2791027"/>
    <lineage>
        <taxon>Bacteria</taxon>
        <taxon>Pseudomonadati</taxon>
        <taxon>Bacteroidota</taxon>
        <taxon>Cytophagia</taxon>
        <taxon>Cytophagales</taxon>
        <taxon>Hymenobacteraceae</taxon>
        <taxon>Hymenobacter</taxon>
    </lineage>
</organism>
<sequence>MASLFGCVSCQKAKNKRQQLRQSVDQYYFDTKDRLFPQFDATRPDTESNKRRFKEFVGIAPAADVKHLYCNADEMGIDASYSFVFTCDTATHHAIIRHLQLTPDSSIVDFALGGFATDVWWWNKAVMAREKPHSRQQQDLRWYLWRDQKNGKDYFLTFDM</sequence>